<proteinExistence type="predicted"/>
<reference evidence="2 3" key="1">
    <citation type="submission" date="2019-01" db="EMBL/GenBank/DDBJ databases">
        <authorList>
            <person name="Chen W.-M."/>
        </authorList>
    </citation>
    <scope>NUCLEOTIDE SEQUENCE [LARGE SCALE GENOMIC DNA]</scope>
    <source>
        <strain evidence="2 3">ICH-3</strain>
    </source>
</reference>
<feature type="region of interest" description="Disordered" evidence="1">
    <location>
        <begin position="112"/>
        <end position="131"/>
    </location>
</feature>
<name>A0A437JTI7_9BURK</name>
<gene>
    <name evidence="2" type="ORF">ENE75_15280</name>
</gene>
<dbReference type="Proteomes" id="UP000288178">
    <property type="component" value="Unassembled WGS sequence"/>
</dbReference>
<dbReference type="EMBL" id="SACT01000005">
    <property type="protein sequence ID" value="RVT50378.1"/>
    <property type="molecule type" value="Genomic_DNA"/>
</dbReference>
<organism evidence="2 3">
    <name type="scientific">Rubrivivax albus</name>
    <dbReference type="NCBI Taxonomy" id="2499835"/>
    <lineage>
        <taxon>Bacteria</taxon>
        <taxon>Pseudomonadati</taxon>
        <taxon>Pseudomonadota</taxon>
        <taxon>Betaproteobacteria</taxon>
        <taxon>Burkholderiales</taxon>
        <taxon>Sphaerotilaceae</taxon>
        <taxon>Rubrivivax</taxon>
    </lineage>
</organism>
<comment type="caution">
    <text evidence="2">The sequence shown here is derived from an EMBL/GenBank/DDBJ whole genome shotgun (WGS) entry which is preliminary data.</text>
</comment>
<evidence type="ECO:0000256" key="1">
    <source>
        <dbReference type="SAM" id="MobiDB-lite"/>
    </source>
</evidence>
<dbReference type="RefSeq" id="WP_158288964.1">
    <property type="nucleotide sequence ID" value="NZ_SACT01000005.1"/>
</dbReference>
<dbReference type="AlphaFoldDB" id="A0A437JTI7"/>
<keyword evidence="3" id="KW-1185">Reference proteome</keyword>
<evidence type="ECO:0000313" key="3">
    <source>
        <dbReference type="Proteomes" id="UP000288178"/>
    </source>
</evidence>
<sequence length="174" mass="18802">MKCPQQRTQWLGIGLALVLGGAALWPTHASADELRLRHAHTFDRYEDGGYRRVGVAMLALPGGQREPATLDLRGSLTGAQGDGWFGMRVTLRYRFDDGSTIEGRMEGRFRRSDMGEVSGPQEATGELTGGSGRFQGIQGRFTMAGAAGLSVLSPGVMAEVYGDLIGEYRLPTRP</sequence>
<evidence type="ECO:0000313" key="2">
    <source>
        <dbReference type="EMBL" id="RVT50378.1"/>
    </source>
</evidence>
<protein>
    <submittedName>
        <fullName evidence="2">Uncharacterized protein</fullName>
    </submittedName>
</protein>
<accession>A0A437JTI7</accession>